<organism evidence="4 5">
    <name type="scientific">Hanseniaspora guilliermondii</name>
    <dbReference type="NCBI Taxonomy" id="56406"/>
    <lineage>
        <taxon>Eukaryota</taxon>
        <taxon>Fungi</taxon>
        <taxon>Dikarya</taxon>
        <taxon>Ascomycota</taxon>
        <taxon>Saccharomycotina</taxon>
        <taxon>Saccharomycetes</taxon>
        <taxon>Saccharomycodales</taxon>
        <taxon>Saccharomycodaceae</taxon>
        <taxon>Hanseniaspora</taxon>
    </lineage>
</organism>
<dbReference type="OrthoDB" id="2015405at2759"/>
<name>A0A1L0CX55_9ASCO</name>
<feature type="coiled-coil region" evidence="2">
    <location>
        <begin position="119"/>
        <end position="146"/>
    </location>
</feature>
<dbReference type="InterPro" id="IPR012349">
    <property type="entry name" value="Split_barrel_FMN-bd"/>
</dbReference>
<evidence type="ECO:0000256" key="1">
    <source>
        <dbReference type="ARBA" id="ARBA00023002"/>
    </source>
</evidence>
<accession>A0A1L0CX55</accession>
<proteinExistence type="predicted"/>
<dbReference type="VEuPathDB" id="FungiDB:HGUI_01599"/>
<dbReference type="Proteomes" id="UP000183365">
    <property type="component" value="Unassembled WGS sequence"/>
</dbReference>
<keyword evidence="2" id="KW-0175">Coiled coil</keyword>
<evidence type="ECO:0000313" key="4">
    <source>
        <dbReference type="EMBL" id="SGZ39399.1"/>
    </source>
</evidence>
<dbReference type="InterPro" id="IPR050268">
    <property type="entry name" value="NADH-dep_flavin_reductase"/>
</dbReference>
<dbReference type="GO" id="GO:0010181">
    <property type="term" value="F:FMN binding"/>
    <property type="evidence" value="ECO:0007669"/>
    <property type="project" value="InterPro"/>
</dbReference>
<evidence type="ECO:0000259" key="3">
    <source>
        <dbReference type="SMART" id="SM00903"/>
    </source>
</evidence>
<dbReference type="SMART" id="SM00903">
    <property type="entry name" value="Flavin_Reduct"/>
    <property type="match status" value="1"/>
</dbReference>
<gene>
    <name evidence="4" type="ORF">HGUI_01599</name>
</gene>
<keyword evidence="5" id="KW-1185">Reference proteome</keyword>
<dbReference type="PANTHER" id="PTHR30466:SF1">
    <property type="entry name" value="FMN REDUCTASE (NADH) RUTF"/>
    <property type="match status" value="1"/>
</dbReference>
<dbReference type="InterPro" id="IPR002563">
    <property type="entry name" value="Flavin_Rdtase-like_dom"/>
</dbReference>
<dbReference type="Pfam" id="PF01613">
    <property type="entry name" value="Flavin_Reduct"/>
    <property type="match status" value="2"/>
</dbReference>
<dbReference type="AlphaFoldDB" id="A0A1L0CX55"/>
<sequence>MTTNIVKTKFIDGMRQIANQAMILTTNSNPKSTSNCKDFRGVTLSSCVSLSVKPYPMLQFNLMKPSFTSNVLSSANHKRLALHSLLPNEESKKLAKLFSKGANIQPLINSKWDKIEHSKNKLKTLFDELEKRDRLLNKENEQLEVKHIVTPFEPFTLLPNEDYDIYNNDVPYLKGANVVFICETIPNLTFKVGDHEIWCVKVIDVLRNENPSKTGGLMYCNQKFHSISSEQI</sequence>
<dbReference type="EMBL" id="FQNF01000023">
    <property type="protein sequence ID" value="SGZ39399.1"/>
    <property type="molecule type" value="Genomic_DNA"/>
</dbReference>
<protein>
    <recommendedName>
        <fullName evidence="3">Flavin reductase like domain-containing protein</fullName>
    </recommendedName>
</protein>
<dbReference type="Gene3D" id="2.30.110.10">
    <property type="entry name" value="Electron Transport, Fmn-binding Protein, Chain A"/>
    <property type="match status" value="1"/>
</dbReference>
<dbReference type="PANTHER" id="PTHR30466">
    <property type="entry name" value="FLAVIN REDUCTASE"/>
    <property type="match status" value="1"/>
</dbReference>
<feature type="domain" description="Flavin reductase like" evidence="3">
    <location>
        <begin position="14"/>
        <end position="226"/>
    </location>
</feature>
<evidence type="ECO:0000256" key="2">
    <source>
        <dbReference type="SAM" id="Coils"/>
    </source>
</evidence>
<keyword evidence="1" id="KW-0560">Oxidoreductase</keyword>
<reference evidence="5" key="1">
    <citation type="submission" date="2016-11" db="EMBL/GenBank/DDBJ databases">
        <authorList>
            <person name="Guldener U."/>
        </authorList>
    </citation>
    <scope>NUCLEOTIDE SEQUENCE [LARGE SCALE GENOMIC DNA]</scope>
</reference>
<evidence type="ECO:0000313" key="5">
    <source>
        <dbReference type="Proteomes" id="UP000183365"/>
    </source>
</evidence>
<dbReference type="SUPFAM" id="SSF50475">
    <property type="entry name" value="FMN-binding split barrel"/>
    <property type="match status" value="1"/>
</dbReference>
<dbReference type="GO" id="GO:0042602">
    <property type="term" value="F:riboflavin reductase (NADPH) activity"/>
    <property type="evidence" value="ECO:0007669"/>
    <property type="project" value="TreeGrafter"/>
</dbReference>